<dbReference type="PANTHER" id="PTHR46554">
    <property type="entry name" value="MEDIATOR OF RNA POLYMERASE II TRANSCRIPTION SUBUNIT 26A-RELATED"/>
    <property type="match status" value="1"/>
</dbReference>
<dbReference type="SMART" id="SM00509">
    <property type="entry name" value="TFS2N"/>
    <property type="match status" value="1"/>
</dbReference>
<feature type="compositionally biased region" description="Basic and acidic residues" evidence="5">
    <location>
        <begin position="375"/>
        <end position="393"/>
    </location>
</feature>
<evidence type="ECO:0000256" key="1">
    <source>
        <dbReference type="ARBA" id="ARBA00004123"/>
    </source>
</evidence>
<evidence type="ECO:0000256" key="3">
    <source>
        <dbReference type="PROSITE-ProRule" id="PRU00649"/>
    </source>
</evidence>
<feature type="compositionally biased region" description="Polar residues" evidence="5">
    <location>
        <begin position="466"/>
        <end position="475"/>
    </location>
</feature>
<dbReference type="InterPro" id="IPR017923">
    <property type="entry name" value="TFIIS_N"/>
</dbReference>
<dbReference type="Pfam" id="PF08711">
    <property type="entry name" value="Med26"/>
    <property type="match status" value="1"/>
</dbReference>
<dbReference type="OrthoDB" id="44867at2759"/>
<comment type="subcellular location">
    <subcellularLocation>
        <location evidence="1 3">Nucleus</location>
    </subcellularLocation>
</comment>
<gene>
    <name evidence="7" type="ORF">OIU85_000267</name>
</gene>
<dbReference type="PANTHER" id="PTHR46554:SF2">
    <property type="entry name" value="TFIIS N-TERMINAL DOMAIN-CONTAINING PROTEIN"/>
    <property type="match status" value="1"/>
</dbReference>
<reference evidence="7" key="2">
    <citation type="journal article" date="2023" name="Int. J. Mol. Sci.">
        <title>De Novo Assembly and Annotation of 11 Diverse Shrub Willow (Salix) Genomes Reveals Novel Gene Organization in Sex-Linked Regions.</title>
        <authorList>
            <person name="Hyden B."/>
            <person name="Feng K."/>
            <person name="Yates T.B."/>
            <person name="Jawdy S."/>
            <person name="Cereghino C."/>
            <person name="Smart L.B."/>
            <person name="Muchero W."/>
        </authorList>
    </citation>
    <scope>NUCLEOTIDE SEQUENCE [LARGE SCALE GENOMIC DNA]</scope>
    <source>
        <tissue evidence="7">Shoot tip</tissue>
    </source>
</reference>
<dbReference type="GO" id="GO:0005634">
    <property type="term" value="C:nucleus"/>
    <property type="evidence" value="ECO:0007669"/>
    <property type="project" value="UniProtKB-SubCell"/>
</dbReference>
<organism evidence="7 8">
    <name type="scientific">Salix viminalis</name>
    <name type="common">Common osier</name>
    <name type="synonym">Basket willow</name>
    <dbReference type="NCBI Taxonomy" id="40686"/>
    <lineage>
        <taxon>Eukaryota</taxon>
        <taxon>Viridiplantae</taxon>
        <taxon>Streptophyta</taxon>
        <taxon>Embryophyta</taxon>
        <taxon>Tracheophyta</taxon>
        <taxon>Spermatophyta</taxon>
        <taxon>Magnoliopsida</taxon>
        <taxon>eudicotyledons</taxon>
        <taxon>Gunneridae</taxon>
        <taxon>Pentapetalae</taxon>
        <taxon>rosids</taxon>
        <taxon>fabids</taxon>
        <taxon>Malpighiales</taxon>
        <taxon>Salicaceae</taxon>
        <taxon>Saliceae</taxon>
        <taxon>Salix</taxon>
    </lineage>
</organism>
<feature type="region of interest" description="Disordered" evidence="5">
    <location>
        <begin position="447"/>
        <end position="475"/>
    </location>
</feature>
<dbReference type="PROSITE" id="PS51319">
    <property type="entry name" value="TFIIS_N"/>
    <property type="match status" value="1"/>
</dbReference>
<evidence type="ECO:0000313" key="7">
    <source>
        <dbReference type="EMBL" id="KAJ6749614.1"/>
    </source>
</evidence>
<feature type="region of interest" description="Disordered" evidence="5">
    <location>
        <begin position="70"/>
        <end position="134"/>
    </location>
</feature>
<feature type="region of interest" description="Disordered" evidence="5">
    <location>
        <begin position="253"/>
        <end position="274"/>
    </location>
</feature>
<evidence type="ECO:0000256" key="4">
    <source>
        <dbReference type="SAM" id="Coils"/>
    </source>
</evidence>
<dbReference type="Gene3D" id="1.20.930.10">
    <property type="entry name" value="Conserved domain common to transcription factors TFIIS, elongin A, CRSP70"/>
    <property type="match status" value="1"/>
</dbReference>
<dbReference type="EMBL" id="JAPFFL010000001">
    <property type="protein sequence ID" value="KAJ6749614.1"/>
    <property type="molecule type" value="Genomic_DNA"/>
</dbReference>
<dbReference type="InterPro" id="IPR035441">
    <property type="entry name" value="TFIIS/LEDGF_dom_sf"/>
</dbReference>
<accession>A0A9Q0VJ44</accession>
<feature type="compositionally biased region" description="Acidic residues" evidence="5">
    <location>
        <begin position="92"/>
        <end position="110"/>
    </location>
</feature>
<reference evidence="7" key="1">
    <citation type="submission" date="2022-11" db="EMBL/GenBank/DDBJ databases">
        <authorList>
            <person name="Hyden B.L."/>
            <person name="Feng K."/>
            <person name="Yates T."/>
            <person name="Jawdy S."/>
            <person name="Smart L.B."/>
            <person name="Muchero W."/>
        </authorList>
    </citation>
    <scope>NUCLEOTIDE SEQUENCE</scope>
    <source>
        <tissue evidence="7">Shoot tip</tissue>
    </source>
</reference>
<keyword evidence="2 3" id="KW-0539">Nucleus</keyword>
<feature type="region of interest" description="Disordered" evidence="5">
    <location>
        <begin position="293"/>
        <end position="411"/>
    </location>
</feature>
<dbReference type="SUPFAM" id="SSF47676">
    <property type="entry name" value="Conserved domain common to transcription factors TFIIS, elongin A, CRSP70"/>
    <property type="match status" value="1"/>
</dbReference>
<feature type="compositionally biased region" description="Basic and acidic residues" evidence="5">
    <location>
        <begin position="70"/>
        <end position="89"/>
    </location>
</feature>
<evidence type="ECO:0000256" key="2">
    <source>
        <dbReference type="ARBA" id="ARBA00023242"/>
    </source>
</evidence>
<feature type="coiled-coil region" evidence="4">
    <location>
        <begin position="415"/>
        <end position="442"/>
    </location>
</feature>
<keyword evidence="4" id="KW-0175">Coiled coil</keyword>
<dbReference type="AlphaFoldDB" id="A0A9Q0VJ44"/>
<dbReference type="CDD" id="cd00183">
    <property type="entry name" value="TFIIS_I"/>
    <property type="match status" value="1"/>
</dbReference>
<comment type="caution">
    <text evidence="7">The sequence shown here is derived from an EMBL/GenBank/DDBJ whole genome shotgun (WGS) entry which is preliminary data.</text>
</comment>
<evidence type="ECO:0000259" key="6">
    <source>
        <dbReference type="PROSITE" id="PS51319"/>
    </source>
</evidence>
<proteinExistence type="predicted"/>
<sequence length="475" mass="53514">MKSVSLDYWRDYFRTASSDIFGIIDHAILVAASDCPKEFKLRRDRIAERLFSCRLIKCSGCNQVELAVPGHDEGERDDRGCCSKRRDGDSSGSDDDDEEEVDIDIDDGGFEYEGGGSKESKVNSSIRDNDIDNGEMNVNDQLVSNFSFGEAEALTDEIEEVSQTVDEVLRIKDILYNSQDESDSVLLESLRKLRLMALTVDTLKATEIGKVVNGLRKHGSKQIRHLARGLIEDWKVLVDEWYIAANVIRGNEGTPDSVNPSVVDEEEGLPSPPLDEGALFATQPTSMELLQFFDGMDDDGNPRNGGEFIKNRESGRRPSTENQNIATWKQQTPRGANMISKDNESQQMRRQEAVFKASKPSSANSGPGRPLKQNVEQKKSKETALIRKTDKVTSQRKPPTGQQDKFKSSDEVAVQMKLEATKRKLQERYQQAEKAKKQRTIQVMELHDLPKQGHVQKNQPMRPGNHNRQWAQGRR</sequence>
<dbReference type="Proteomes" id="UP001151529">
    <property type="component" value="Chromosome 16"/>
</dbReference>
<feature type="domain" description="TFIIS N-terminal" evidence="6">
    <location>
        <begin position="166"/>
        <end position="241"/>
    </location>
</feature>
<feature type="compositionally biased region" description="Polar residues" evidence="5">
    <location>
        <begin position="320"/>
        <end position="334"/>
    </location>
</feature>
<feature type="compositionally biased region" description="Basic and acidic residues" evidence="5">
    <location>
        <begin position="341"/>
        <end position="353"/>
    </location>
</feature>
<name>A0A9Q0VJ44_SALVM</name>
<dbReference type="InterPro" id="IPR003617">
    <property type="entry name" value="TFIIS/CRSP70_N_sub"/>
</dbReference>
<keyword evidence="8" id="KW-1185">Reference proteome</keyword>
<evidence type="ECO:0000313" key="8">
    <source>
        <dbReference type="Proteomes" id="UP001151529"/>
    </source>
</evidence>
<evidence type="ECO:0000256" key="5">
    <source>
        <dbReference type="SAM" id="MobiDB-lite"/>
    </source>
</evidence>
<feature type="compositionally biased region" description="Basic and acidic residues" evidence="5">
    <location>
        <begin position="309"/>
        <end position="319"/>
    </location>
</feature>
<protein>
    <recommendedName>
        <fullName evidence="6">TFIIS N-terminal domain-containing protein</fullName>
    </recommendedName>
</protein>